<gene>
    <name evidence="2" type="ORF">C1SCF055_LOCUS28745</name>
</gene>
<protein>
    <submittedName>
        <fullName evidence="2">Uncharacterized protein</fullName>
    </submittedName>
</protein>
<feature type="transmembrane region" description="Helical" evidence="1">
    <location>
        <begin position="102"/>
        <end position="122"/>
    </location>
</feature>
<dbReference type="EMBL" id="CAMXCT010003168">
    <property type="protein sequence ID" value="CAI4002828.1"/>
    <property type="molecule type" value="Genomic_DNA"/>
</dbReference>
<evidence type="ECO:0000313" key="4">
    <source>
        <dbReference type="Proteomes" id="UP001152797"/>
    </source>
</evidence>
<organism evidence="2">
    <name type="scientific">Cladocopium goreaui</name>
    <dbReference type="NCBI Taxonomy" id="2562237"/>
    <lineage>
        <taxon>Eukaryota</taxon>
        <taxon>Sar</taxon>
        <taxon>Alveolata</taxon>
        <taxon>Dinophyceae</taxon>
        <taxon>Suessiales</taxon>
        <taxon>Symbiodiniaceae</taxon>
        <taxon>Cladocopium</taxon>
    </lineage>
</organism>
<keyword evidence="1" id="KW-0812">Transmembrane</keyword>
<evidence type="ECO:0000313" key="3">
    <source>
        <dbReference type="EMBL" id="CAL1156203.1"/>
    </source>
</evidence>
<feature type="transmembrane region" description="Helical" evidence="1">
    <location>
        <begin position="142"/>
        <end position="160"/>
    </location>
</feature>
<accession>A0A9P1G7E3</accession>
<dbReference type="AlphaFoldDB" id="A0A9P1G7E3"/>
<evidence type="ECO:0000313" key="2">
    <source>
        <dbReference type="EMBL" id="CAI4002828.1"/>
    </source>
</evidence>
<comment type="caution">
    <text evidence="2">The sequence shown here is derived from an EMBL/GenBank/DDBJ whole genome shotgun (WGS) entry which is preliminary data.</text>
</comment>
<name>A0A9P1G7E3_9DINO</name>
<dbReference type="EMBL" id="CAMXCT020003168">
    <property type="protein sequence ID" value="CAL1156203.1"/>
    <property type="molecule type" value="Genomic_DNA"/>
</dbReference>
<keyword evidence="1" id="KW-0472">Membrane</keyword>
<reference evidence="3" key="2">
    <citation type="submission" date="2024-04" db="EMBL/GenBank/DDBJ databases">
        <authorList>
            <person name="Chen Y."/>
            <person name="Shah S."/>
            <person name="Dougan E. K."/>
            <person name="Thang M."/>
            <person name="Chan C."/>
        </authorList>
    </citation>
    <scope>NUCLEOTIDE SEQUENCE [LARGE SCALE GENOMIC DNA]</scope>
</reference>
<dbReference type="EMBL" id="CAMXCT030003168">
    <property type="protein sequence ID" value="CAL4790140.1"/>
    <property type="molecule type" value="Genomic_DNA"/>
</dbReference>
<dbReference type="Proteomes" id="UP001152797">
    <property type="component" value="Unassembled WGS sequence"/>
</dbReference>
<feature type="transmembrane region" description="Helical" evidence="1">
    <location>
        <begin position="15"/>
        <end position="36"/>
    </location>
</feature>
<evidence type="ECO:0000256" key="1">
    <source>
        <dbReference type="SAM" id="Phobius"/>
    </source>
</evidence>
<feature type="transmembrane region" description="Helical" evidence="1">
    <location>
        <begin position="172"/>
        <end position="195"/>
    </location>
</feature>
<keyword evidence="4" id="KW-1185">Reference proteome</keyword>
<sequence>MWAVDLVKAYVHALWARPFTVLGVNIVVVLIVPGIARLAGNNDPDENAISHVFGQASICVAMDFPGWFEAATTIFFFSGLSSGYAVYEIYRHCKEMWGGKQLPLGIFMGAVILLMNLFWMVGLFNPVTDHSYGRVLAHTLPYLGLQLAYFALMVFVLIALRPVCGKCRRVSWYAVTVVYMLGQLLGWFMIIYTFVEFARHEGTGENGYKGPMNRYAHVFAYAEPGILLFCWLSLMLHPLKLEASPKSKDEKAEVEV</sequence>
<feature type="transmembrane region" description="Helical" evidence="1">
    <location>
        <begin position="215"/>
        <end position="236"/>
    </location>
</feature>
<feature type="transmembrane region" description="Helical" evidence="1">
    <location>
        <begin position="74"/>
        <end position="90"/>
    </location>
</feature>
<reference evidence="2" key="1">
    <citation type="submission" date="2022-10" db="EMBL/GenBank/DDBJ databases">
        <authorList>
            <person name="Chen Y."/>
            <person name="Dougan E. K."/>
            <person name="Chan C."/>
            <person name="Rhodes N."/>
            <person name="Thang M."/>
        </authorList>
    </citation>
    <scope>NUCLEOTIDE SEQUENCE</scope>
</reference>
<dbReference type="OrthoDB" id="430001at2759"/>
<keyword evidence="1" id="KW-1133">Transmembrane helix</keyword>
<proteinExistence type="predicted"/>